<dbReference type="RefSeq" id="WP_015201708.1">
    <property type="nucleotide sequence ID" value="NC_019753.1"/>
</dbReference>
<reference evidence="2 3" key="1">
    <citation type="submission" date="2012-06" db="EMBL/GenBank/DDBJ databases">
        <title>Finished chromosome of genome of Crinalium epipsammum PCC 9333.</title>
        <authorList>
            <consortium name="US DOE Joint Genome Institute"/>
            <person name="Gugger M."/>
            <person name="Coursin T."/>
            <person name="Rippka R."/>
            <person name="Tandeau De Marsac N."/>
            <person name="Huntemann M."/>
            <person name="Wei C.-L."/>
            <person name="Han J."/>
            <person name="Detter J.C."/>
            <person name="Han C."/>
            <person name="Tapia R."/>
            <person name="Davenport K."/>
            <person name="Daligault H."/>
            <person name="Erkkila T."/>
            <person name="Gu W."/>
            <person name="Munk A.C.C."/>
            <person name="Teshima H."/>
            <person name="Xu Y."/>
            <person name="Chain P."/>
            <person name="Chen A."/>
            <person name="Krypides N."/>
            <person name="Mavromatis K."/>
            <person name="Markowitz V."/>
            <person name="Szeto E."/>
            <person name="Ivanova N."/>
            <person name="Mikhailova N."/>
            <person name="Ovchinnikova G."/>
            <person name="Pagani I."/>
            <person name="Pati A."/>
            <person name="Goodwin L."/>
            <person name="Peters L."/>
            <person name="Pitluck S."/>
            <person name="Woyke T."/>
            <person name="Kerfeld C."/>
        </authorList>
    </citation>
    <scope>NUCLEOTIDE SEQUENCE [LARGE SCALE GENOMIC DNA]</scope>
    <source>
        <strain evidence="2 3">PCC 9333</strain>
    </source>
</reference>
<feature type="transmembrane region" description="Helical" evidence="1">
    <location>
        <begin position="25"/>
        <end position="46"/>
    </location>
</feature>
<evidence type="ECO:0000313" key="2">
    <source>
        <dbReference type="EMBL" id="AFZ11574.1"/>
    </source>
</evidence>
<keyword evidence="3" id="KW-1185">Reference proteome</keyword>
<dbReference type="STRING" id="1173022.Cri9333_0631"/>
<name>K9VVK2_9CYAN</name>
<keyword evidence="1" id="KW-0472">Membrane</keyword>
<keyword evidence="1" id="KW-0812">Transmembrane</keyword>
<dbReference type="Proteomes" id="UP000010472">
    <property type="component" value="Chromosome"/>
</dbReference>
<keyword evidence="1" id="KW-1133">Transmembrane helix</keyword>
<accession>K9VVK2</accession>
<gene>
    <name evidence="2" type="ORF">Cri9333_0631</name>
</gene>
<evidence type="ECO:0000256" key="1">
    <source>
        <dbReference type="SAM" id="Phobius"/>
    </source>
</evidence>
<proteinExistence type="predicted"/>
<dbReference type="AlphaFoldDB" id="K9VVK2"/>
<sequence>MKQPIRSLHELQEKMRDLNPNEHEYIGIASPIIIGCAIEYFIFWGVPYRLNWTPEGIQIWTDKDGSETGDFAFDLGMQFFGRGYYAICPKLDRETQLEKFKMEANENHY</sequence>
<protein>
    <submittedName>
        <fullName evidence="2">Uncharacterized protein</fullName>
    </submittedName>
</protein>
<evidence type="ECO:0000313" key="3">
    <source>
        <dbReference type="Proteomes" id="UP000010472"/>
    </source>
</evidence>
<organism evidence="2 3">
    <name type="scientific">Crinalium epipsammum PCC 9333</name>
    <dbReference type="NCBI Taxonomy" id="1173022"/>
    <lineage>
        <taxon>Bacteria</taxon>
        <taxon>Bacillati</taxon>
        <taxon>Cyanobacteriota</taxon>
        <taxon>Cyanophyceae</taxon>
        <taxon>Gomontiellales</taxon>
        <taxon>Gomontiellaceae</taxon>
        <taxon>Crinalium</taxon>
    </lineage>
</organism>
<dbReference type="HOGENOM" id="CLU_2179450_0_0_3"/>
<dbReference type="EMBL" id="CP003620">
    <property type="protein sequence ID" value="AFZ11574.1"/>
    <property type="molecule type" value="Genomic_DNA"/>
</dbReference>
<dbReference type="KEGG" id="cep:Cri9333_0631"/>